<name>A0A2N0HJT1_9SPHN</name>
<evidence type="ECO:0000313" key="3">
    <source>
        <dbReference type="Proteomes" id="UP000232587"/>
    </source>
</evidence>
<protein>
    <submittedName>
        <fullName evidence="2">Uncharacterized protein</fullName>
    </submittedName>
</protein>
<dbReference type="EMBL" id="PHUF01000003">
    <property type="protein sequence ID" value="PKB19203.1"/>
    <property type="molecule type" value="Genomic_DNA"/>
</dbReference>
<organism evidence="2 3">
    <name type="scientific">Novosphingobium kunmingense</name>
    <dbReference type="NCBI Taxonomy" id="1211806"/>
    <lineage>
        <taxon>Bacteria</taxon>
        <taxon>Pseudomonadati</taxon>
        <taxon>Pseudomonadota</taxon>
        <taxon>Alphaproteobacteria</taxon>
        <taxon>Sphingomonadales</taxon>
        <taxon>Sphingomonadaceae</taxon>
        <taxon>Novosphingobium</taxon>
    </lineage>
</organism>
<evidence type="ECO:0000256" key="1">
    <source>
        <dbReference type="SAM" id="SignalP"/>
    </source>
</evidence>
<dbReference type="OrthoDB" id="5956991at2"/>
<dbReference type="RefSeq" id="WP_100867138.1">
    <property type="nucleotide sequence ID" value="NZ_PHUF01000003.1"/>
</dbReference>
<accession>A0A2N0HJT1</accession>
<evidence type="ECO:0000313" key="2">
    <source>
        <dbReference type="EMBL" id="PKB19203.1"/>
    </source>
</evidence>
<feature type="chain" id="PRO_5014994022" evidence="1">
    <location>
        <begin position="23"/>
        <end position="133"/>
    </location>
</feature>
<gene>
    <name evidence="2" type="ORF">B0I00_1433</name>
</gene>
<comment type="caution">
    <text evidence="2">The sequence shown here is derived from an EMBL/GenBank/DDBJ whole genome shotgun (WGS) entry which is preliminary data.</text>
</comment>
<proteinExistence type="predicted"/>
<dbReference type="Proteomes" id="UP000232587">
    <property type="component" value="Unassembled WGS sequence"/>
</dbReference>
<keyword evidence="1" id="KW-0732">Signal</keyword>
<dbReference type="AlphaFoldDB" id="A0A2N0HJT1"/>
<feature type="signal peptide" evidence="1">
    <location>
        <begin position="1"/>
        <end position="22"/>
    </location>
</feature>
<sequence>MRRIGLALIAATLAAGAPSAMAAPRQTGEERLAKMLEGREAGKPVSCISQMAARDQTVIDKTALVYKSGSTIWVNRPRNAEDVDDDDILVVYPTGGSFCRLDRVQTLDRPGHFITGFLMLDDFVPYRRVAARD</sequence>
<reference evidence="2 3" key="1">
    <citation type="submission" date="2017-11" db="EMBL/GenBank/DDBJ databases">
        <title>Genomic Encyclopedia of Type Strains, Phase III (KMG-III): the genomes of soil and plant-associated and newly described type strains.</title>
        <authorList>
            <person name="Whitman W."/>
        </authorList>
    </citation>
    <scope>NUCLEOTIDE SEQUENCE [LARGE SCALE GENOMIC DNA]</scope>
    <source>
        <strain evidence="2 3">CGMCC 1.12274</strain>
    </source>
</reference>
<keyword evidence="3" id="KW-1185">Reference proteome</keyword>